<accession>A0A674AE28</accession>
<dbReference type="PANTHER" id="PTHR24410">
    <property type="entry name" value="HL07962P-RELATED"/>
    <property type="match status" value="1"/>
</dbReference>
<feature type="domain" description="BACK" evidence="2">
    <location>
        <begin position="225"/>
        <end position="325"/>
    </location>
</feature>
<dbReference type="InterPro" id="IPR051481">
    <property type="entry name" value="BTB-POZ/Galectin-3-binding"/>
</dbReference>
<reference evidence="3" key="2">
    <citation type="submission" date="2025-09" db="UniProtKB">
        <authorList>
            <consortium name="Ensembl"/>
        </authorList>
    </citation>
    <scope>IDENTIFICATION</scope>
</reference>
<keyword evidence="1" id="KW-0732">Signal</keyword>
<feature type="signal peptide" evidence="1">
    <location>
        <begin position="1"/>
        <end position="24"/>
    </location>
</feature>
<protein>
    <submittedName>
        <fullName evidence="3">BTB (POZ) domain containing 17a</fullName>
    </submittedName>
</protein>
<dbReference type="InterPro" id="IPR011705">
    <property type="entry name" value="BACK"/>
</dbReference>
<dbReference type="GeneTree" id="ENSGT00950000182983"/>
<dbReference type="InParanoid" id="A0A674AE28"/>
<organism evidence="3 4">
    <name type="scientific">Salmo trutta</name>
    <name type="common">Brown trout</name>
    <dbReference type="NCBI Taxonomy" id="8032"/>
    <lineage>
        <taxon>Eukaryota</taxon>
        <taxon>Metazoa</taxon>
        <taxon>Chordata</taxon>
        <taxon>Craniata</taxon>
        <taxon>Vertebrata</taxon>
        <taxon>Euteleostomi</taxon>
        <taxon>Actinopterygii</taxon>
        <taxon>Neopterygii</taxon>
        <taxon>Teleostei</taxon>
        <taxon>Protacanthopterygii</taxon>
        <taxon>Salmoniformes</taxon>
        <taxon>Salmonidae</taxon>
        <taxon>Salmoninae</taxon>
        <taxon>Salmo</taxon>
    </lineage>
</organism>
<dbReference type="AlphaFoldDB" id="A0A674AE28"/>
<gene>
    <name evidence="3" type="primary">BTBD17</name>
</gene>
<feature type="chain" id="PRO_5025428529" evidence="1">
    <location>
        <begin position="25"/>
        <end position="361"/>
    </location>
</feature>
<name>A0A674AE28_SALTR</name>
<dbReference type="Ensembl" id="ENSSTUT00000060530.1">
    <property type="protein sequence ID" value="ENSSTUP00000057714.1"/>
    <property type="gene ID" value="ENSSTUG00000024681.1"/>
</dbReference>
<evidence type="ECO:0000313" key="3">
    <source>
        <dbReference type="Ensembl" id="ENSSTUP00000057714.1"/>
    </source>
</evidence>
<proteinExistence type="predicted"/>
<keyword evidence="4" id="KW-1185">Reference proteome</keyword>
<dbReference type="Gene3D" id="1.25.40.420">
    <property type="match status" value="1"/>
</dbReference>
<dbReference type="CDD" id="cd18493">
    <property type="entry name" value="BACK_BTBD17"/>
    <property type="match status" value="1"/>
</dbReference>
<evidence type="ECO:0000256" key="1">
    <source>
        <dbReference type="SAM" id="SignalP"/>
    </source>
</evidence>
<reference evidence="3" key="1">
    <citation type="submission" date="2025-08" db="UniProtKB">
        <authorList>
            <consortium name="Ensembl"/>
        </authorList>
    </citation>
    <scope>IDENTIFICATION</scope>
</reference>
<dbReference type="Proteomes" id="UP000472277">
    <property type="component" value="Chromosome 10"/>
</dbReference>
<evidence type="ECO:0000313" key="4">
    <source>
        <dbReference type="Proteomes" id="UP000472277"/>
    </source>
</evidence>
<sequence>SQTFKIIIATQTILWTLWRLDVFGSSTTSFPWVKHNIHLDDQRLTVCAGVGLERTSLLYIHDLFPLIDPLLISLRLSLYLSPSHLSLSPSLSLSICPLLISLSLSPSVSLSLSPSHLSLSVSLCLSICPLLISLCLPHSLSLSVPFSSLSLCLPLSLYLSPSHLSVSLSVPFSSLSPSVSLSLYVPFSSLCLPLHKLATKYRVQGLQQGVTQYMTQNLASSSGPAVEWYQYALQTGEVALRDTCLQYLSWNLSSVLQSEEWTTVSIDLLMSLLQRLELISQSEMELFTALEAWINQNEPYSLTAENALRAVRYGMMLPWELFRLQTLSPLLARYQESVRGLLYHPTSSTLPPPSTWQSTLT</sequence>
<dbReference type="SMART" id="SM00875">
    <property type="entry name" value="BACK"/>
    <property type="match status" value="1"/>
</dbReference>
<dbReference type="PANTHER" id="PTHR24410:SF31">
    <property type="entry name" value="BTB (POZ) DOMAIN-CONTAINING 17A"/>
    <property type="match status" value="1"/>
</dbReference>
<dbReference type="Pfam" id="PF07707">
    <property type="entry name" value="BACK"/>
    <property type="match status" value="1"/>
</dbReference>
<evidence type="ECO:0000259" key="2">
    <source>
        <dbReference type="SMART" id="SM00875"/>
    </source>
</evidence>